<dbReference type="InterPro" id="IPR019257">
    <property type="entry name" value="MeTrfase_dom"/>
</dbReference>
<reference evidence="4" key="1">
    <citation type="submission" date="2018-11" db="EMBL/GenBank/DDBJ databases">
        <authorList>
            <person name="Alioto T."/>
            <person name="Alioto T."/>
        </authorList>
    </citation>
    <scope>NUCLEOTIDE SEQUENCE</scope>
</reference>
<dbReference type="Pfam" id="PF10017">
    <property type="entry name" value="Methyltransf_33"/>
    <property type="match status" value="1"/>
</dbReference>
<gene>
    <name evidence="4" type="ORF">MGAL_10B055479</name>
</gene>
<evidence type="ECO:0000256" key="2">
    <source>
        <dbReference type="ARBA" id="ARBA00022679"/>
    </source>
</evidence>
<dbReference type="Gene3D" id="3.40.50.150">
    <property type="entry name" value="Vaccinia Virus protein VP39"/>
    <property type="match status" value="1"/>
</dbReference>
<organism evidence="4 5">
    <name type="scientific">Mytilus galloprovincialis</name>
    <name type="common">Mediterranean mussel</name>
    <dbReference type="NCBI Taxonomy" id="29158"/>
    <lineage>
        <taxon>Eukaryota</taxon>
        <taxon>Metazoa</taxon>
        <taxon>Spiralia</taxon>
        <taxon>Lophotrochozoa</taxon>
        <taxon>Mollusca</taxon>
        <taxon>Bivalvia</taxon>
        <taxon>Autobranchia</taxon>
        <taxon>Pteriomorphia</taxon>
        <taxon>Mytilida</taxon>
        <taxon>Mytiloidea</taxon>
        <taxon>Mytilidae</taxon>
        <taxon>Mytilinae</taxon>
        <taxon>Mytilus</taxon>
    </lineage>
</organism>
<evidence type="ECO:0000313" key="4">
    <source>
        <dbReference type="EMBL" id="VDI08534.1"/>
    </source>
</evidence>
<dbReference type="GO" id="GO:0032259">
    <property type="term" value="P:methylation"/>
    <property type="evidence" value="ECO:0007669"/>
    <property type="project" value="UniProtKB-KW"/>
</dbReference>
<feature type="domain" description="Histidine-specific methyltransferase SAM-dependent" evidence="3">
    <location>
        <begin position="2"/>
        <end position="243"/>
    </location>
</feature>
<comment type="caution">
    <text evidence="4">The sequence shown here is derived from an EMBL/GenBank/DDBJ whole genome shotgun (WGS) entry which is preliminary data.</text>
</comment>
<keyword evidence="5" id="KW-1185">Reference proteome</keyword>
<dbReference type="OrthoDB" id="4190at2759"/>
<sequence length="252" mass="28645">MLVDLGSGNAHNTSLIIDQLLATHERVTYVPVDISEDYLNKTAEGIKAIYGNKLDVKPIGEEYLTALKDISTYTDRKLIVWFGSIQNLPYETQVEYLTEIRNAMRDGDKLLVTLDITDTSQKQTIEFAYLDPEGYNEKFDLSSIRRLNTEMGGNIDLSNFEIKNELVVKSSESQCSYINVWMEATHDCVFDVKTLDLTVKLEKGDKLNLHEEGGISCKYTIEQVRHLFNRASLGIVDFWVNKHVAAVVVNRK</sequence>
<evidence type="ECO:0000259" key="3">
    <source>
        <dbReference type="Pfam" id="PF10017"/>
    </source>
</evidence>
<dbReference type="InterPro" id="IPR051128">
    <property type="entry name" value="EgtD_Methyltrsf_superfamily"/>
</dbReference>
<dbReference type="Proteomes" id="UP000596742">
    <property type="component" value="Unassembled WGS sequence"/>
</dbReference>
<protein>
    <recommendedName>
        <fullName evidence="3">Histidine-specific methyltransferase SAM-dependent domain-containing protein</fullName>
    </recommendedName>
</protein>
<keyword evidence="2" id="KW-0808">Transferase</keyword>
<dbReference type="InterPro" id="IPR029063">
    <property type="entry name" value="SAM-dependent_MTases_sf"/>
</dbReference>
<proteinExistence type="predicted"/>
<keyword evidence="1" id="KW-0489">Methyltransferase</keyword>
<dbReference type="PANTHER" id="PTHR43397">
    <property type="entry name" value="ERGOTHIONEINE BIOSYNTHESIS PROTEIN 1"/>
    <property type="match status" value="1"/>
</dbReference>
<name>A0A8B6CQT1_MYTGA</name>
<dbReference type="PANTHER" id="PTHR43397:SF1">
    <property type="entry name" value="ERGOTHIONEINE BIOSYNTHESIS PROTEIN 1"/>
    <property type="match status" value="1"/>
</dbReference>
<accession>A0A8B6CQT1</accession>
<dbReference type="AlphaFoldDB" id="A0A8B6CQT1"/>
<evidence type="ECO:0000313" key="5">
    <source>
        <dbReference type="Proteomes" id="UP000596742"/>
    </source>
</evidence>
<evidence type="ECO:0000256" key="1">
    <source>
        <dbReference type="ARBA" id="ARBA00022603"/>
    </source>
</evidence>
<dbReference type="GO" id="GO:0008168">
    <property type="term" value="F:methyltransferase activity"/>
    <property type="evidence" value="ECO:0007669"/>
    <property type="project" value="UniProtKB-KW"/>
</dbReference>
<dbReference type="SUPFAM" id="SSF53335">
    <property type="entry name" value="S-adenosyl-L-methionine-dependent methyltransferases"/>
    <property type="match status" value="1"/>
</dbReference>
<dbReference type="EMBL" id="UYJE01002197">
    <property type="protein sequence ID" value="VDI08534.1"/>
    <property type="molecule type" value="Genomic_DNA"/>
</dbReference>